<dbReference type="PANTHER" id="PTHR33606:SF3">
    <property type="entry name" value="PROTEIN YCII"/>
    <property type="match status" value="1"/>
</dbReference>
<dbReference type="HOGENOM" id="CLU_110355_2_2_1"/>
<accession>I2H1Y2</accession>
<evidence type="ECO:0000313" key="2">
    <source>
        <dbReference type="EMBL" id="CCH60384.1"/>
    </source>
</evidence>
<dbReference type="SUPFAM" id="SSF54909">
    <property type="entry name" value="Dimeric alpha+beta barrel"/>
    <property type="match status" value="1"/>
</dbReference>
<dbReference type="OrthoDB" id="5519740at2759"/>
<dbReference type="Proteomes" id="UP000002866">
    <property type="component" value="Chromosome 3"/>
</dbReference>
<proteinExistence type="predicted"/>
<evidence type="ECO:0000313" key="3">
    <source>
        <dbReference type="Proteomes" id="UP000002866"/>
    </source>
</evidence>
<dbReference type="eggNOG" id="ENOG502S4AZ">
    <property type="taxonomic scope" value="Eukaryota"/>
</dbReference>
<dbReference type="GeneID" id="14495364"/>
<keyword evidence="3" id="KW-1185">Reference proteome</keyword>
<dbReference type="Gene3D" id="3.30.70.1060">
    <property type="entry name" value="Dimeric alpha+beta barrel"/>
    <property type="match status" value="1"/>
</dbReference>
<dbReference type="RefSeq" id="XP_004179903.1">
    <property type="nucleotide sequence ID" value="XM_004179855.1"/>
</dbReference>
<dbReference type="InterPro" id="IPR005545">
    <property type="entry name" value="YCII"/>
</dbReference>
<dbReference type="OMA" id="WCIIIND"/>
<dbReference type="KEGG" id="tbl:TBLA_0C05870"/>
<organism evidence="2 3">
    <name type="scientific">Henningerozyma blattae (strain ATCC 34711 / CBS 6284 / DSM 70876 / NBRC 10599 / NRRL Y-10934 / UCD 77-7)</name>
    <name type="common">Yeast</name>
    <name type="synonym">Tetrapisispora blattae</name>
    <dbReference type="NCBI Taxonomy" id="1071380"/>
    <lineage>
        <taxon>Eukaryota</taxon>
        <taxon>Fungi</taxon>
        <taxon>Dikarya</taxon>
        <taxon>Ascomycota</taxon>
        <taxon>Saccharomycotina</taxon>
        <taxon>Saccharomycetes</taxon>
        <taxon>Saccharomycetales</taxon>
        <taxon>Saccharomycetaceae</taxon>
        <taxon>Henningerozyma</taxon>
    </lineage>
</organism>
<name>I2H1Y2_HENB6</name>
<protein>
    <recommendedName>
        <fullName evidence="1">YCII-related domain-containing protein</fullName>
    </recommendedName>
</protein>
<reference evidence="2 3" key="1">
    <citation type="journal article" date="2011" name="Proc. Natl. Acad. Sci. U.S.A.">
        <title>Evolutionary erosion of yeast sex chromosomes by mating-type switching accidents.</title>
        <authorList>
            <person name="Gordon J.L."/>
            <person name="Armisen D."/>
            <person name="Proux-Wera E."/>
            <person name="Oheigeartaigh S.S."/>
            <person name="Byrne K.P."/>
            <person name="Wolfe K.H."/>
        </authorList>
    </citation>
    <scope>NUCLEOTIDE SEQUENCE [LARGE SCALE GENOMIC DNA]</scope>
    <source>
        <strain evidence="3">ATCC 34711 / CBS 6284 / DSM 70876 / NBRC 10599 / NRRL Y-10934 / UCD 77-7</strain>
    </source>
</reference>
<sequence length="100" mass="11498">MTEWYVTIKDIPNSDRTPVLKEHMDRLPILINAGVLSCGGALLDDNGNMIGSHFELKVETKEEAMKLINEDPFVKGGVWDMNSIQIRKFYCVHREEYKTL</sequence>
<dbReference type="PANTHER" id="PTHR33606">
    <property type="entry name" value="PROTEIN YCII"/>
    <property type="match status" value="1"/>
</dbReference>
<dbReference type="InterPro" id="IPR051807">
    <property type="entry name" value="Sec-metab_biosynth-assoc"/>
</dbReference>
<dbReference type="EMBL" id="HE806318">
    <property type="protein sequence ID" value="CCH60384.1"/>
    <property type="molecule type" value="Genomic_DNA"/>
</dbReference>
<evidence type="ECO:0000259" key="1">
    <source>
        <dbReference type="Pfam" id="PF03795"/>
    </source>
</evidence>
<dbReference type="AlphaFoldDB" id="I2H1Y2"/>
<gene>
    <name evidence="2" type="primary">TBLA0C05870</name>
    <name evidence="2" type="ORF">TBLA_0C05870</name>
</gene>
<feature type="domain" description="YCII-related" evidence="1">
    <location>
        <begin position="4"/>
        <end position="80"/>
    </location>
</feature>
<dbReference type="InterPro" id="IPR011008">
    <property type="entry name" value="Dimeric_a/b-barrel"/>
</dbReference>
<dbReference type="InParanoid" id="I2H1Y2"/>
<dbReference type="Pfam" id="PF03795">
    <property type="entry name" value="YCII"/>
    <property type="match status" value="1"/>
</dbReference>